<keyword evidence="3" id="KW-1185">Reference proteome</keyword>
<comment type="caution">
    <text evidence="2">The sequence shown here is derived from an EMBL/GenBank/DDBJ whole genome shotgun (WGS) entry which is preliminary data.</text>
</comment>
<evidence type="ECO:0000313" key="3">
    <source>
        <dbReference type="Proteomes" id="UP000324260"/>
    </source>
</evidence>
<dbReference type="Pfam" id="PF07867">
    <property type="entry name" value="DUF1654"/>
    <property type="match status" value="1"/>
</dbReference>
<feature type="compositionally biased region" description="Polar residues" evidence="1">
    <location>
        <begin position="1"/>
        <end position="11"/>
    </location>
</feature>
<dbReference type="EMBL" id="VTPU01000003">
    <property type="protein sequence ID" value="TZG40708.1"/>
    <property type="molecule type" value="Genomic_DNA"/>
</dbReference>
<name>A0A5D9D9N6_HALER</name>
<dbReference type="InterPro" id="IPR012449">
    <property type="entry name" value="Phage_F116_Orf28"/>
</dbReference>
<reference evidence="2 3" key="1">
    <citation type="submission" date="2019-08" db="EMBL/GenBank/DDBJ databases">
        <title>Draft Genome Sequence of Halomonas eurihalina Isolated from Preserved Hide-surface.</title>
        <authorList>
            <person name="Hussain S.A."/>
            <person name="Xu A."/>
            <person name="Sarker M."/>
            <person name="Sommers C."/>
        </authorList>
    </citation>
    <scope>NUCLEOTIDE SEQUENCE [LARGE SCALE GENOMIC DNA]</scope>
    <source>
        <strain evidence="2 3">MS1</strain>
    </source>
</reference>
<dbReference type="OrthoDB" id="6171888at2"/>
<protein>
    <submittedName>
        <fullName evidence="2">DUF1654 domain-containing protein</fullName>
    </submittedName>
</protein>
<feature type="compositionally biased region" description="Basic and acidic residues" evidence="1">
    <location>
        <begin position="14"/>
        <end position="33"/>
    </location>
</feature>
<gene>
    <name evidence="2" type="ORF">FZZ93_04350</name>
</gene>
<dbReference type="AlphaFoldDB" id="A0A5D9D9N6"/>
<dbReference type="Proteomes" id="UP000324260">
    <property type="component" value="Unassembled WGS sequence"/>
</dbReference>
<proteinExistence type="predicted"/>
<organism evidence="2 3">
    <name type="scientific">Halomonas eurihalina</name>
    <dbReference type="NCBI Taxonomy" id="42566"/>
    <lineage>
        <taxon>Bacteria</taxon>
        <taxon>Pseudomonadati</taxon>
        <taxon>Pseudomonadota</taxon>
        <taxon>Gammaproteobacteria</taxon>
        <taxon>Oceanospirillales</taxon>
        <taxon>Halomonadaceae</taxon>
        <taxon>Halomonas</taxon>
    </lineage>
</organism>
<feature type="region of interest" description="Disordered" evidence="1">
    <location>
        <begin position="1"/>
        <end position="33"/>
    </location>
</feature>
<accession>A0A5D9D9N6</accession>
<sequence length="107" mass="12816">MLAQRPQTQIAAGNRRENRQAQLKPEESDSQDDWDRLIDEISENENVDVTRAEESWLVAGYRLRRDVSTQYQITQWRKRLNRHGWIGLGRAIPSTKEWIEFHNRWRG</sequence>
<dbReference type="RefSeq" id="WP_149321109.1">
    <property type="nucleotide sequence ID" value="NZ_JARWAH010000001.1"/>
</dbReference>
<evidence type="ECO:0000256" key="1">
    <source>
        <dbReference type="SAM" id="MobiDB-lite"/>
    </source>
</evidence>
<evidence type="ECO:0000313" key="2">
    <source>
        <dbReference type="EMBL" id="TZG40708.1"/>
    </source>
</evidence>